<dbReference type="CDD" id="cd07976">
    <property type="entry name" value="TFIIA_alpha_beta_like"/>
    <property type="match status" value="1"/>
</dbReference>
<dbReference type="Gene3D" id="2.30.18.10">
    <property type="entry name" value="Transcription factor IIA (TFIIA), beta-barrel domain"/>
    <property type="match status" value="1"/>
</dbReference>
<name>A0A316ZBP0_9BASI</name>
<dbReference type="Proteomes" id="UP000245946">
    <property type="component" value="Unassembled WGS sequence"/>
</dbReference>
<evidence type="ECO:0000256" key="3">
    <source>
        <dbReference type="ARBA" id="ARBA00023163"/>
    </source>
</evidence>
<dbReference type="PANTHER" id="PTHR12694">
    <property type="entry name" value="TRANSCRIPTION INITIATION FACTOR IIA SUBUNIT 1"/>
    <property type="match status" value="1"/>
</dbReference>
<keyword evidence="8" id="KW-1185">Reference proteome</keyword>
<reference evidence="7 8" key="1">
    <citation type="journal article" date="2018" name="Mol. Biol. Evol.">
        <title>Broad Genomic Sampling Reveals a Smut Pathogenic Ancestry of the Fungal Clade Ustilaginomycotina.</title>
        <authorList>
            <person name="Kijpornyongpan T."/>
            <person name="Mondo S.J."/>
            <person name="Barry K."/>
            <person name="Sandor L."/>
            <person name="Lee J."/>
            <person name="Lipzen A."/>
            <person name="Pangilinan J."/>
            <person name="LaButti K."/>
            <person name="Hainaut M."/>
            <person name="Henrissat B."/>
            <person name="Grigoriev I.V."/>
            <person name="Spatafora J.W."/>
            <person name="Aime M.C."/>
        </authorList>
    </citation>
    <scope>NUCLEOTIDE SEQUENCE [LARGE SCALE GENOMIC DNA]</scope>
    <source>
        <strain evidence="7 8">MCA 4186</strain>
    </source>
</reference>
<evidence type="ECO:0000256" key="5">
    <source>
        <dbReference type="ARBA" id="ARBA00074154"/>
    </source>
</evidence>
<evidence type="ECO:0000313" key="7">
    <source>
        <dbReference type="EMBL" id="PWN98448.1"/>
    </source>
</evidence>
<feature type="region of interest" description="Disordered" evidence="6">
    <location>
        <begin position="53"/>
        <end position="167"/>
    </location>
</feature>
<evidence type="ECO:0000256" key="4">
    <source>
        <dbReference type="ARBA" id="ARBA00023242"/>
    </source>
</evidence>
<protein>
    <recommendedName>
        <fullName evidence="5">Transcription initiation factor IIA large subunit</fullName>
    </recommendedName>
</protein>
<feature type="compositionally biased region" description="Basic and acidic residues" evidence="6">
    <location>
        <begin position="107"/>
        <end position="147"/>
    </location>
</feature>
<dbReference type="EMBL" id="KZ819291">
    <property type="protein sequence ID" value="PWN98448.1"/>
    <property type="molecule type" value="Genomic_DNA"/>
</dbReference>
<dbReference type="SUPFAM" id="SSF50784">
    <property type="entry name" value="Transcription factor IIA (TFIIA), beta-barrel domain"/>
    <property type="match status" value="1"/>
</dbReference>
<proteinExistence type="inferred from homology"/>
<dbReference type="RefSeq" id="XP_025598727.1">
    <property type="nucleotide sequence ID" value="XM_025742208.1"/>
</dbReference>
<dbReference type="GO" id="GO:0006367">
    <property type="term" value="P:transcription initiation at RNA polymerase II promoter"/>
    <property type="evidence" value="ECO:0007669"/>
    <property type="project" value="InterPro"/>
</dbReference>
<evidence type="ECO:0000256" key="1">
    <source>
        <dbReference type="ARBA" id="ARBA00004123"/>
    </source>
</evidence>
<dbReference type="SUPFAM" id="SSF47396">
    <property type="entry name" value="Transcription factor IIA (TFIIA), alpha-helical domain"/>
    <property type="match status" value="1"/>
</dbReference>
<dbReference type="GeneID" id="37269752"/>
<dbReference type="STRING" id="58919.A0A316ZBP0"/>
<dbReference type="FunFam" id="1.10.287.100:FF:000001">
    <property type="entry name" value="Transcription initiation factor IIA subunit"/>
    <property type="match status" value="1"/>
</dbReference>
<evidence type="ECO:0000313" key="8">
    <source>
        <dbReference type="Proteomes" id="UP000245946"/>
    </source>
</evidence>
<accession>A0A316ZBP0</accession>
<dbReference type="InterPro" id="IPR004855">
    <property type="entry name" value="TFIIA_asu/bsu"/>
</dbReference>
<dbReference type="Pfam" id="PF03153">
    <property type="entry name" value="TFIIA"/>
    <property type="match status" value="2"/>
</dbReference>
<keyword evidence="3" id="KW-0804">Transcription</keyword>
<organism evidence="7 8">
    <name type="scientific">Tilletiopsis washingtonensis</name>
    <dbReference type="NCBI Taxonomy" id="58919"/>
    <lineage>
        <taxon>Eukaryota</taxon>
        <taxon>Fungi</taxon>
        <taxon>Dikarya</taxon>
        <taxon>Basidiomycota</taxon>
        <taxon>Ustilaginomycotina</taxon>
        <taxon>Exobasidiomycetes</taxon>
        <taxon>Entylomatales</taxon>
        <taxon>Entylomatales incertae sedis</taxon>
        <taxon>Tilletiopsis</taxon>
    </lineage>
</organism>
<dbReference type="SMART" id="SM01371">
    <property type="entry name" value="TFIIA"/>
    <property type="match status" value="1"/>
</dbReference>
<evidence type="ECO:0000256" key="6">
    <source>
        <dbReference type="SAM" id="MobiDB-lite"/>
    </source>
</evidence>
<comment type="subcellular location">
    <subcellularLocation>
        <location evidence="1">Nucleus</location>
    </subcellularLocation>
</comment>
<dbReference type="AlphaFoldDB" id="A0A316ZBP0"/>
<dbReference type="Gene3D" id="1.10.287.100">
    <property type="match status" value="1"/>
</dbReference>
<dbReference type="OrthoDB" id="6275927at2759"/>
<dbReference type="PANTHER" id="PTHR12694:SF8">
    <property type="entry name" value="TRANSCRIPTION INITIATION FACTOR IIA SUBUNIT 1"/>
    <property type="match status" value="1"/>
</dbReference>
<keyword evidence="4" id="KW-0539">Nucleus</keyword>
<gene>
    <name evidence="7" type="ORF">FA09DRAFT_329506</name>
</gene>
<dbReference type="InterPro" id="IPR009088">
    <property type="entry name" value="TFIIA_b-brl"/>
</dbReference>
<feature type="compositionally biased region" description="Acidic residues" evidence="6">
    <location>
        <begin position="148"/>
        <end position="167"/>
    </location>
</feature>
<dbReference type="GO" id="GO:0005672">
    <property type="term" value="C:transcription factor TFIIA complex"/>
    <property type="evidence" value="ECO:0007669"/>
    <property type="project" value="InterPro"/>
</dbReference>
<sequence length="215" mass="23540">MSNKAVSATYRTIIDDVIANIRQDFDDVGIEREVLEELQRSWETKIVATGVAEFDGAAQPSRGSGAGGRKGKGEKEIKPNVKHPHVPVVDPSKADVGEGSSSGAASDARKAARTDGGRPPRAENEEENEAVKNGKERAGEKRKRAEATDEITSDLDDSDEEEQEVGEIEGEDMVLCLYDKVQRVKNKWKCVLKDGVASIDGRDYVFSKLSSDFEW</sequence>
<comment type="similarity">
    <text evidence="2">Belongs to the TFIIA subunit 1 family.</text>
</comment>
<feature type="compositionally biased region" description="Low complexity" evidence="6">
    <location>
        <begin position="97"/>
        <end position="106"/>
    </location>
</feature>
<evidence type="ECO:0000256" key="2">
    <source>
        <dbReference type="ARBA" id="ARBA00010059"/>
    </source>
</evidence>